<feature type="domain" description="RING-type" evidence="6">
    <location>
        <begin position="423"/>
        <end position="473"/>
    </location>
</feature>
<evidence type="ECO:0000256" key="2">
    <source>
        <dbReference type="ARBA" id="ARBA00022771"/>
    </source>
</evidence>
<dbReference type="GO" id="GO:0008270">
    <property type="term" value="F:zinc ion binding"/>
    <property type="evidence" value="ECO:0007669"/>
    <property type="project" value="UniProtKB-KW"/>
</dbReference>
<keyword evidence="8" id="KW-1185">Reference proteome</keyword>
<name>A0AAD8PDL4_BABGI</name>
<feature type="region of interest" description="Disordered" evidence="5">
    <location>
        <begin position="1"/>
        <end position="28"/>
    </location>
</feature>
<evidence type="ECO:0000256" key="3">
    <source>
        <dbReference type="ARBA" id="ARBA00022833"/>
    </source>
</evidence>
<dbReference type="SUPFAM" id="SSF57850">
    <property type="entry name" value="RING/U-box"/>
    <property type="match status" value="1"/>
</dbReference>
<accession>A0AAD8PDL4</accession>
<dbReference type="InterPro" id="IPR013083">
    <property type="entry name" value="Znf_RING/FYVE/PHD"/>
</dbReference>
<dbReference type="AlphaFoldDB" id="A0AAD8PDL4"/>
<dbReference type="EMBL" id="JAVEPI010000003">
    <property type="protein sequence ID" value="KAK1442487.1"/>
    <property type="molecule type" value="Genomic_DNA"/>
</dbReference>
<comment type="caution">
    <text evidence="7">The sequence shown here is derived from an EMBL/GenBank/DDBJ whole genome shotgun (WGS) entry which is preliminary data.</text>
</comment>
<protein>
    <recommendedName>
        <fullName evidence="6">RING-type domain-containing protein</fullName>
    </recommendedName>
</protein>
<evidence type="ECO:0000256" key="1">
    <source>
        <dbReference type="ARBA" id="ARBA00022723"/>
    </source>
</evidence>
<reference evidence="7" key="1">
    <citation type="submission" date="2023-08" db="EMBL/GenBank/DDBJ databases">
        <title>Draft sequence of the Babesia gibsoni genome.</title>
        <authorList>
            <person name="Yamagishi J.Y."/>
            <person name="Xuan X.X."/>
        </authorList>
    </citation>
    <scope>NUCLEOTIDE SEQUENCE</scope>
    <source>
        <strain evidence="7">Azabu</strain>
    </source>
</reference>
<dbReference type="Proteomes" id="UP001230268">
    <property type="component" value="Unassembled WGS sequence"/>
</dbReference>
<gene>
    <name evidence="7" type="ORF">BgAZ_300050</name>
</gene>
<dbReference type="PROSITE" id="PS00518">
    <property type="entry name" value="ZF_RING_1"/>
    <property type="match status" value="1"/>
</dbReference>
<dbReference type="Gene3D" id="3.30.40.10">
    <property type="entry name" value="Zinc/RING finger domain, C3HC4 (zinc finger)"/>
    <property type="match status" value="1"/>
</dbReference>
<dbReference type="InterPro" id="IPR017907">
    <property type="entry name" value="Znf_RING_CS"/>
</dbReference>
<dbReference type="PROSITE" id="PS50089">
    <property type="entry name" value="ZF_RING_2"/>
    <property type="match status" value="1"/>
</dbReference>
<dbReference type="Pfam" id="PF13920">
    <property type="entry name" value="zf-C3HC4_3"/>
    <property type="match status" value="1"/>
</dbReference>
<feature type="compositionally biased region" description="Basic and acidic residues" evidence="5">
    <location>
        <begin position="1"/>
        <end position="11"/>
    </location>
</feature>
<proteinExistence type="predicted"/>
<organism evidence="7 8">
    <name type="scientific">Babesia gibsoni</name>
    <dbReference type="NCBI Taxonomy" id="33632"/>
    <lineage>
        <taxon>Eukaryota</taxon>
        <taxon>Sar</taxon>
        <taxon>Alveolata</taxon>
        <taxon>Apicomplexa</taxon>
        <taxon>Aconoidasida</taxon>
        <taxon>Piroplasmida</taxon>
        <taxon>Babesiidae</taxon>
        <taxon>Babesia</taxon>
    </lineage>
</organism>
<keyword evidence="3" id="KW-0862">Zinc</keyword>
<keyword evidence="1" id="KW-0479">Metal-binding</keyword>
<dbReference type="InterPro" id="IPR001841">
    <property type="entry name" value="Znf_RING"/>
</dbReference>
<evidence type="ECO:0000256" key="4">
    <source>
        <dbReference type="PROSITE-ProRule" id="PRU00175"/>
    </source>
</evidence>
<evidence type="ECO:0000259" key="6">
    <source>
        <dbReference type="PROSITE" id="PS50089"/>
    </source>
</evidence>
<sequence>MMEKRKSPHPDDIDEAAPDNMQDEGSSSCGKRVCQTWVMRRIASEDKSIGIEQNTMEYPVEDASAETFNIRREDLDLLGGSFGSSELGLATTHEDTAIYTDHHPTMNNVITCDQVNGGSPEVCMESSGMQGDDVINFVNQAAVTDSSGHVCDLAPPGGSGDSAYQSFPRNDDVSALMEEIDYAPSGNYTSTNDFVYSSNPSASQLGANADANHVMEIVVNDEDGNESDCEIVGIVPNQHGVVMNNMVRPLRSAPSLVDFYDRLCDLAALSTGIVSNNDQQRPEAAEGTPTHVNDIGISPVSSDINMHNVPNVEGTSEYSMMNENHTMGSPTEQENGTQGHARVGAAEFHMNRRLDLPQITNDAEDDDVIIGPMFWGPPRVSFNPREYYARAKPIVSSYSFIEGDSRAPNLESILEDVEFLFRCPICYSTIARFKSGKVPNNNDRVIYSTKCGHMYCFECIESVKKRRECSICRKPIKDSKQYHVIYP</sequence>
<evidence type="ECO:0000313" key="8">
    <source>
        <dbReference type="Proteomes" id="UP001230268"/>
    </source>
</evidence>
<keyword evidence="2 4" id="KW-0863">Zinc-finger</keyword>
<dbReference type="SMART" id="SM00184">
    <property type="entry name" value="RING"/>
    <property type="match status" value="1"/>
</dbReference>
<evidence type="ECO:0000256" key="5">
    <source>
        <dbReference type="SAM" id="MobiDB-lite"/>
    </source>
</evidence>
<evidence type="ECO:0000313" key="7">
    <source>
        <dbReference type="EMBL" id="KAK1442487.1"/>
    </source>
</evidence>